<evidence type="ECO:0000256" key="4">
    <source>
        <dbReference type="ARBA" id="ARBA00022553"/>
    </source>
</evidence>
<protein>
    <submittedName>
        <fullName evidence="16">Zinc-transporting ATPase</fullName>
    </submittedName>
</protein>
<evidence type="ECO:0000256" key="9">
    <source>
        <dbReference type="ARBA" id="ARBA00022840"/>
    </source>
</evidence>
<feature type="transmembrane region" description="Helical" evidence="14">
    <location>
        <begin position="113"/>
        <end position="131"/>
    </location>
</feature>
<feature type="transmembrane region" description="Helical" evidence="14">
    <location>
        <begin position="313"/>
        <end position="331"/>
    </location>
</feature>
<dbReference type="PROSITE" id="PS01047">
    <property type="entry name" value="HMA_1"/>
    <property type="match status" value="1"/>
</dbReference>
<evidence type="ECO:0000256" key="3">
    <source>
        <dbReference type="ARBA" id="ARBA00022475"/>
    </source>
</evidence>
<evidence type="ECO:0000256" key="6">
    <source>
        <dbReference type="ARBA" id="ARBA00022723"/>
    </source>
</evidence>
<dbReference type="OrthoDB" id="8588at2157"/>
<keyword evidence="7" id="KW-0547">Nucleotide-binding</keyword>
<keyword evidence="17" id="KW-1185">Reference proteome</keyword>
<dbReference type="Pfam" id="PF00702">
    <property type="entry name" value="Hydrolase"/>
    <property type="match status" value="1"/>
</dbReference>
<dbReference type="GO" id="GO:0016887">
    <property type="term" value="F:ATP hydrolysis activity"/>
    <property type="evidence" value="ECO:0007669"/>
    <property type="project" value="InterPro"/>
</dbReference>
<dbReference type="InterPro" id="IPR017969">
    <property type="entry name" value="Heavy-metal-associated_CS"/>
</dbReference>
<dbReference type="RefSeq" id="WP_048165625.1">
    <property type="nucleotide sequence ID" value="NZ_CP006019.1"/>
</dbReference>
<dbReference type="Gene3D" id="2.70.150.10">
    <property type="entry name" value="Calcium-transporting ATPase, cytoplasmic transduction domain A"/>
    <property type="match status" value="1"/>
</dbReference>
<dbReference type="SFLD" id="SFLDG00002">
    <property type="entry name" value="C1.7:_P-type_atpase_like"/>
    <property type="match status" value="1"/>
</dbReference>
<dbReference type="AlphaFoldDB" id="A0A075LVJ2"/>
<proteinExistence type="inferred from homology"/>
<keyword evidence="13 14" id="KW-0472">Membrane</keyword>
<dbReference type="NCBIfam" id="TIGR01494">
    <property type="entry name" value="ATPase_P-type"/>
    <property type="match status" value="1"/>
</dbReference>
<dbReference type="NCBIfam" id="TIGR01512">
    <property type="entry name" value="ATPase-IB2_Cd"/>
    <property type="match status" value="1"/>
</dbReference>
<dbReference type="eggNOG" id="arCOG01576">
    <property type="taxonomic scope" value="Archaea"/>
</dbReference>
<dbReference type="GO" id="GO:0005886">
    <property type="term" value="C:plasma membrane"/>
    <property type="evidence" value="ECO:0007669"/>
    <property type="project" value="UniProtKB-SubCell"/>
</dbReference>
<evidence type="ECO:0000256" key="14">
    <source>
        <dbReference type="SAM" id="Phobius"/>
    </source>
</evidence>
<dbReference type="SFLD" id="SFLDF00027">
    <property type="entry name" value="p-type_atpase"/>
    <property type="match status" value="1"/>
</dbReference>
<dbReference type="Gene3D" id="3.40.1110.10">
    <property type="entry name" value="Calcium-transporting ATPase, cytoplasmic domain N"/>
    <property type="match status" value="1"/>
</dbReference>
<dbReference type="PROSITE" id="PS50846">
    <property type="entry name" value="HMA_2"/>
    <property type="match status" value="1"/>
</dbReference>
<dbReference type="InterPro" id="IPR008250">
    <property type="entry name" value="ATPase_P-typ_transduc_dom_A_sf"/>
</dbReference>
<dbReference type="InterPro" id="IPR001757">
    <property type="entry name" value="P_typ_ATPase"/>
</dbReference>
<dbReference type="CDD" id="cd07548">
    <property type="entry name" value="P-type_ATPase-Cd_Zn_Co_like"/>
    <property type="match status" value="1"/>
</dbReference>
<feature type="transmembrane region" description="Helical" evidence="14">
    <location>
        <begin position="87"/>
        <end position="107"/>
    </location>
</feature>
<keyword evidence="10" id="KW-0460">Magnesium</keyword>
<dbReference type="InterPro" id="IPR036412">
    <property type="entry name" value="HAD-like_sf"/>
</dbReference>
<dbReference type="InterPro" id="IPR023214">
    <property type="entry name" value="HAD_sf"/>
</dbReference>
<evidence type="ECO:0000256" key="2">
    <source>
        <dbReference type="ARBA" id="ARBA00006024"/>
    </source>
</evidence>
<dbReference type="Pfam" id="PF00122">
    <property type="entry name" value="E1-E2_ATPase"/>
    <property type="match status" value="1"/>
</dbReference>
<dbReference type="SFLD" id="SFLDS00003">
    <property type="entry name" value="Haloacid_Dehalogenase"/>
    <property type="match status" value="1"/>
</dbReference>
<feature type="domain" description="HMA" evidence="15">
    <location>
        <begin position="1"/>
        <end position="64"/>
    </location>
</feature>
<keyword evidence="6" id="KW-0479">Metal-binding</keyword>
<evidence type="ECO:0000256" key="5">
    <source>
        <dbReference type="ARBA" id="ARBA00022692"/>
    </source>
</evidence>
<evidence type="ECO:0000256" key="7">
    <source>
        <dbReference type="ARBA" id="ARBA00022741"/>
    </source>
</evidence>
<dbReference type="GeneID" id="24842863"/>
<dbReference type="InterPro" id="IPR027256">
    <property type="entry name" value="P-typ_ATPase_IB"/>
</dbReference>
<dbReference type="SUPFAM" id="SSF81665">
    <property type="entry name" value="Calcium ATPase, transmembrane domain M"/>
    <property type="match status" value="1"/>
</dbReference>
<dbReference type="STRING" id="1343739.PAP_08830"/>
<name>A0A075LVJ2_9EURY</name>
<dbReference type="EMBL" id="CP006019">
    <property type="protein sequence ID" value="AIF70146.1"/>
    <property type="molecule type" value="Genomic_DNA"/>
</dbReference>
<keyword evidence="9" id="KW-0067">ATP-binding</keyword>
<evidence type="ECO:0000256" key="10">
    <source>
        <dbReference type="ARBA" id="ARBA00022842"/>
    </source>
</evidence>
<evidence type="ECO:0000259" key="15">
    <source>
        <dbReference type="PROSITE" id="PS50846"/>
    </source>
</evidence>
<dbReference type="GO" id="GO:0046872">
    <property type="term" value="F:metal ion binding"/>
    <property type="evidence" value="ECO:0007669"/>
    <property type="project" value="UniProtKB-KW"/>
</dbReference>
<feature type="transmembrane region" description="Helical" evidence="14">
    <location>
        <begin position="674"/>
        <end position="695"/>
    </location>
</feature>
<keyword evidence="3" id="KW-1003">Cell membrane</keyword>
<evidence type="ECO:0000313" key="16">
    <source>
        <dbReference type="EMBL" id="AIF70146.1"/>
    </source>
</evidence>
<feature type="transmembrane region" description="Helical" evidence="14">
    <location>
        <begin position="343"/>
        <end position="368"/>
    </location>
</feature>
<evidence type="ECO:0000256" key="12">
    <source>
        <dbReference type="ARBA" id="ARBA00022989"/>
    </source>
</evidence>
<dbReference type="InterPro" id="IPR023299">
    <property type="entry name" value="ATPase_P-typ_cyto_dom_N"/>
</dbReference>
<dbReference type="PROSITE" id="PS00154">
    <property type="entry name" value="ATPASE_E1_E2"/>
    <property type="match status" value="1"/>
</dbReference>
<reference evidence="16 17" key="2">
    <citation type="journal article" date="2015" name="Genome Announc.">
        <title>Complete Genome Sequence of Hyperthermophilic Piezophilic Archaeon Palaeococcus pacificus DY20341T, Isolated from Deep-Sea Hydrothermal Sediments.</title>
        <authorList>
            <person name="Zeng X."/>
            <person name="Jebbar M."/>
            <person name="Shao Z."/>
        </authorList>
    </citation>
    <scope>NUCLEOTIDE SEQUENCE [LARGE SCALE GENOMIC DNA]</scope>
    <source>
        <strain evidence="16 17">DY20341</strain>
    </source>
</reference>
<dbReference type="CDD" id="cd00371">
    <property type="entry name" value="HMA"/>
    <property type="match status" value="1"/>
</dbReference>
<dbReference type="InterPro" id="IPR051014">
    <property type="entry name" value="Cation_Transport_ATPase_IB"/>
</dbReference>
<sequence>MPKKLKLEGLDCASCAYEIEEALKKEGFEFALVNFTTSELVIEGDVEKAKEIVKKVEPGVKIIEKEEHHHGHDHGHHHDHDEDPRKMLYFIIPSLVLFTAGMLLRYYYNYDNAFVLGIFVASYLLVGWKVLRNAFINSVHGNVFDENFLIAIATLGAFAIREYPEAVGVMLFYIVGEFFQDIAVNRSRRSIRALLSLKAEYANLKVGDKIVKVKPEELKAGDVIVIKPGERVPVDGIVLEGSSNVDTSALTGESVPRTVKEGDEILSGMVNLSGLLTVKVTKELRESTISRILELVENASARKAKTEKFITKFAHYYTPAVVGLAALVALIPPLAFGEPFSEWLYRALVLLVISCPCALVLSIPLGYFGGIGKAAREGILVKGSNFLDALSKATIIAFDKTGTLTKGVFKVTKIETRNGFSEEEILRFAALAEAHSNHPIAKAIKEAYGKEINEAQIKEHEEIAGHGVKARIDGTEIMVGNDRLLHRFNIEHDTCHVKGTVAHVVVNGKYAGYIIISDEIKEDAPKAVRELKRLGVKKVVMVTGDNKDVAEEIARQIGLDEFYAELLPEDKVRVIEELEKKKDPKDTIVFVGDGINDAPVLARADVGVAMGALGSDAAIETADIVIMDDKPSKLPMGIKTARKTQRIVWQNIIFALGVKLAFISLGILGEATMWEAVFADVGVALIAVFNAMRILR</sequence>
<evidence type="ECO:0000256" key="11">
    <source>
        <dbReference type="ARBA" id="ARBA00022967"/>
    </source>
</evidence>
<dbReference type="InterPro" id="IPR059000">
    <property type="entry name" value="ATPase_P-type_domA"/>
</dbReference>
<dbReference type="Proteomes" id="UP000027981">
    <property type="component" value="Chromosome"/>
</dbReference>
<dbReference type="InterPro" id="IPR023298">
    <property type="entry name" value="ATPase_P-typ_TM_dom_sf"/>
</dbReference>
<dbReference type="PRINTS" id="PR00941">
    <property type="entry name" value="CDATPASE"/>
</dbReference>
<dbReference type="InterPro" id="IPR036163">
    <property type="entry name" value="HMA_dom_sf"/>
</dbReference>
<dbReference type="eggNOG" id="arCOG02763">
    <property type="taxonomic scope" value="Archaea"/>
</dbReference>
<dbReference type="SUPFAM" id="SSF55008">
    <property type="entry name" value="HMA, heavy metal-associated domain"/>
    <property type="match status" value="1"/>
</dbReference>
<dbReference type="HOGENOM" id="CLU_001771_6_2_2"/>
<gene>
    <name evidence="16" type="ORF">PAP_08830</name>
</gene>
<keyword evidence="11" id="KW-1278">Translocase</keyword>
<dbReference type="InterPro" id="IPR006121">
    <property type="entry name" value="HMA_dom"/>
</dbReference>
<dbReference type="PRINTS" id="PR00119">
    <property type="entry name" value="CATATPASE"/>
</dbReference>
<dbReference type="Gene3D" id="3.40.50.1000">
    <property type="entry name" value="HAD superfamily/HAD-like"/>
    <property type="match status" value="1"/>
</dbReference>
<comment type="subcellular location">
    <subcellularLocation>
        <location evidence="1">Cell membrane</location>
        <topology evidence="1">Multi-pass membrane protein</topology>
    </subcellularLocation>
</comment>
<dbReference type="NCBIfam" id="TIGR01525">
    <property type="entry name" value="ATPase-IB_hvy"/>
    <property type="match status" value="1"/>
</dbReference>
<dbReference type="KEGG" id="ppac:PAP_08830"/>
<comment type="similarity">
    <text evidence="2">Belongs to the cation transport ATPase (P-type) (TC 3.A.3) family. Type IB subfamily.</text>
</comment>
<reference evidence="17" key="1">
    <citation type="submission" date="2013-06" db="EMBL/GenBank/DDBJ databases">
        <title>Complete Genome Sequence of Hyperthermophilic Palaeococcus pacificus DY20341T, Isolated from a Deep-Sea Hydrothermal Sediments.</title>
        <authorList>
            <person name="Zeng X."/>
            <person name="Shao Z."/>
        </authorList>
    </citation>
    <scope>NUCLEOTIDE SEQUENCE [LARGE SCALE GENOMIC DNA]</scope>
    <source>
        <strain evidence="17">DY20341</strain>
    </source>
</reference>
<keyword evidence="4" id="KW-0597">Phosphoprotein</keyword>
<evidence type="ECO:0000256" key="1">
    <source>
        <dbReference type="ARBA" id="ARBA00004651"/>
    </source>
</evidence>
<dbReference type="InterPro" id="IPR018303">
    <property type="entry name" value="ATPase_P-typ_P_site"/>
</dbReference>
<dbReference type="SUPFAM" id="SSF56784">
    <property type="entry name" value="HAD-like"/>
    <property type="match status" value="1"/>
</dbReference>
<keyword evidence="12 14" id="KW-1133">Transmembrane helix</keyword>
<dbReference type="FunFam" id="2.70.150.10:FF:000002">
    <property type="entry name" value="Copper-transporting ATPase 1, putative"/>
    <property type="match status" value="1"/>
</dbReference>
<dbReference type="Gene3D" id="3.30.70.100">
    <property type="match status" value="1"/>
</dbReference>
<evidence type="ECO:0000256" key="13">
    <source>
        <dbReference type="ARBA" id="ARBA00023136"/>
    </source>
</evidence>
<feature type="transmembrane region" description="Helical" evidence="14">
    <location>
        <begin position="648"/>
        <end position="668"/>
    </location>
</feature>
<dbReference type="PANTHER" id="PTHR48085:SF5">
    <property type="entry name" value="CADMIUM_ZINC-TRANSPORTING ATPASE HMA4-RELATED"/>
    <property type="match status" value="1"/>
</dbReference>
<dbReference type="PANTHER" id="PTHR48085">
    <property type="entry name" value="CADMIUM/ZINC-TRANSPORTING ATPASE HMA2-RELATED"/>
    <property type="match status" value="1"/>
</dbReference>
<dbReference type="Pfam" id="PF00403">
    <property type="entry name" value="HMA"/>
    <property type="match status" value="1"/>
</dbReference>
<evidence type="ECO:0000256" key="8">
    <source>
        <dbReference type="ARBA" id="ARBA00022833"/>
    </source>
</evidence>
<dbReference type="GO" id="GO:0019829">
    <property type="term" value="F:ATPase-coupled monoatomic cation transmembrane transporter activity"/>
    <property type="evidence" value="ECO:0007669"/>
    <property type="project" value="InterPro"/>
</dbReference>
<keyword evidence="8" id="KW-0862">Zinc</keyword>
<dbReference type="InterPro" id="IPR044492">
    <property type="entry name" value="P_typ_ATPase_HD_dom"/>
</dbReference>
<evidence type="ECO:0000313" key="17">
    <source>
        <dbReference type="Proteomes" id="UP000027981"/>
    </source>
</evidence>
<dbReference type="GO" id="GO:0015086">
    <property type="term" value="F:cadmium ion transmembrane transporter activity"/>
    <property type="evidence" value="ECO:0007669"/>
    <property type="project" value="TreeGrafter"/>
</dbReference>
<keyword evidence="5 14" id="KW-0812">Transmembrane</keyword>
<dbReference type="FunFam" id="3.40.1110.10:FF:000066">
    <property type="entry name" value="Cadmium-translocating P-type ATPase"/>
    <property type="match status" value="1"/>
</dbReference>
<dbReference type="GO" id="GO:0005524">
    <property type="term" value="F:ATP binding"/>
    <property type="evidence" value="ECO:0007669"/>
    <property type="project" value="UniProtKB-KW"/>
</dbReference>
<accession>A0A075LVJ2</accession>
<dbReference type="SUPFAM" id="SSF81653">
    <property type="entry name" value="Calcium ATPase, transduction domain A"/>
    <property type="match status" value="1"/>
</dbReference>
<organism evidence="16 17">
    <name type="scientific">Palaeococcus pacificus DY20341</name>
    <dbReference type="NCBI Taxonomy" id="1343739"/>
    <lineage>
        <taxon>Archaea</taxon>
        <taxon>Methanobacteriati</taxon>
        <taxon>Methanobacteriota</taxon>
        <taxon>Thermococci</taxon>
        <taxon>Thermococcales</taxon>
        <taxon>Thermococcaceae</taxon>
        <taxon>Palaeococcus</taxon>
    </lineage>
</organism>